<proteinExistence type="predicted"/>
<gene>
    <name evidence="3" type="primary">LOC111107202</name>
</gene>
<reference evidence="3" key="1">
    <citation type="submission" date="2025-08" db="UniProtKB">
        <authorList>
            <consortium name="RefSeq"/>
        </authorList>
    </citation>
    <scope>IDENTIFICATION</scope>
    <source>
        <tissue evidence="3">Whole sample</tissue>
    </source>
</reference>
<keyword evidence="1" id="KW-0732">Signal</keyword>
<evidence type="ECO:0000313" key="2">
    <source>
        <dbReference type="Proteomes" id="UP000694844"/>
    </source>
</evidence>
<feature type="signal peptide" evidence="1">
    <location>
        <begin position="1"/>
        <end position="23"/>
    </location>
</feature>
<dbReference type="KEGG" id="cvn:111107202"/>
<dbReference type="OrthoDB" id="6115536at2759"/>
<organism evidence="2 3">
    <name type="scientific">Crassostrea virginica</name>
    <name type="common">Eastern oyster</name>
    <dbReference type="NCBI Taxonomy" id="6565"/>
    <lineage>
        <taxon>Eukaryota</taxon>
        <taxon>Metazoa</taxon>
        <taxon>Spiralia</taxon>
        <taxon>Lophotrochozoa</taxon>
        <taxon>Mollusca</taxon>
        <taxon>Bivalvia</taxon>
        <taxon>Autobranchia</taxon>
        <taxon>Pteriomorphia</taxon>
        <taxon>Ostreida</taxon>
        <taxon>Ostreoidea</taxon>
        <taxon>Ostreidae</taxon>
        <taxon>Crassostrea</taxon>
    </lineage>
</organism>
<sequence>MGRRNIFLVGFAIACLCASVVYSCKCDCNDFCICSCEEPTPVNGCKAEFSLRGVVVMDSIVQISGLLKRQYIIDVLQYYKKPKGFKHQVKLMTSIDKATCGVSLQTGEIYVLSGSVTGKQLESDQCQYNRLYSSVPIWHRANLFC</sequence>
<protein>
    <submittedName>
        <fullName evidence="3">NTR domain-containing protein-like</fullName>
    </submittedName>
</protein>
<dbReference type="PROSITE" id="PS51257">
    <property type="entry name" value="PROKAR_LIPOPROTEIN"/>
    <property type="match status" value="1"/>
</dbReference>
<dbReference type="SUPFAM" id="SSF50242">
    <property type="entry name" value="TIMP-like"/>
    <property type="match status" value="1"/>
</dbReference>
<evidence type="ECO:0000256" key="1">
    <source>
        <dbReference type="SAM" id="SignalP"/>
    </source>
</evidence>
<dbReference type="GeneID" id="111107202"/>
<dbReference type="InterPro" id="IPR008993">
    <property type="entry name" value="TIMP-like_OB-fold"/>
</dbReference>
<keyword evidence="2" id="KW-1185">Reference proteome</keyword>
<dbReference type="Proteomes" id="UP000694844">
    <property type="component" value="Chromosome 8"/>
</dbReference>
<feature type="chain" id="PRO_5034215145" evidence="1">
    <location>
        <begin position="24"/>
        <end position="145"/>
    </location>
</feature>
<name>A0A8B8B3H1_CRAVI</name>
<dbReference type="Gene3D" id="2.40.50.120">
    <property type="match status" value="1"/>
</dbReference>
<evidence type="ECO:0000313" key="3">
    <source>
        <dbReference type="RefSeq" id="XP_022297967.1"/>
    </source>
</evidence>
<dbReference type="AlphaFoldDB" id="A0A8B8B3H1"/>
<dbReference type="RefSeq" id="XP_022297967.1">
    <property type="nucleotide sequence ID" value="XM_022442259.1"/>
</dbReference>
<accession>A0A8B8B3H1</accession>